<reference evidence="1 2" key="1">
    <citation type="submission" date="2024-02" db="EMBL/GenBank/DDBJ databases">
        <title>High-quality chromosome-scale genome assembly of Pensacola bahiagrass (Paspalum notatum Flugge var. saurae).</title>
        <authorList>
            <person name="Vega J.M."/>
            <person name="Podio M."/>
            <person name="Orjuela J."/>
            <person name="Siena L.A."/>
            <person name="Pessino S.C."/>
            <person name="Combes M.C."/>
            <person name="Mariac C."/>
            <person name="Albertini E."/>
            <person name="Pupilli F."/>
            <person name="Ortiz J.P.A."/>
            <person name="Leblanc O."/>
        </authorList>
    </citation>
    <scope>NUCLEOTIDE SEQUENCE [LARGE SCALE GENOMIC DNA]</scope>
    <source>
        <strain evidence="1">R1</strain>
        <tissue evidence="1">Leaf</tissue>
    </source>
</reference>
<keyword evidence="2" id="KW-1185">Reference proteome</keyword>
<name>A0AAQ3UGA6_PASNO</name>
<organism evidence="1 2">
    <name type="scientific">Paspalum notatum var. saurae</name>
    <dbReference type="NCBI Taxonomy" id="547442"/>
    <lineage>
        <taxon>Eukaryota</taxon>
        <taxon>Viridiplantae</taxon>
        <taxon>Streptophyta</taxon>
        <taxon>Embryophyta</taxon>
        <taxon>Tracheophyta</taxon>
        <taxon>Spermatophyta</taxon>
        <taxon>Magnoliopsida</taxon>
        <taxon>Liliopsida</taxon>
        <taxon>Poales</taxon>
        <taxon>Poaceae</taxon>
        <taxon>PACMAD clade</taxon>
        <taxon>Panicoideae</taxon>
        <taxon>Andropogonodae</taxon>
        <taxon>Paspaleae</taxon>
        <taxon>Paspalinae</taxon>
        <taxon>Paspalum</taxon>
    </lineage>
</organism>
<dbReference type="AlphaFoldDB" id="A0AAQ3UGA6"/>
<protein>
    <submittedName>
        <fullName evidence="1">Uncharacterized protein</fullName>
    </submittedName>
</protein>
<evidence type="ECO:0000313" key="1">
    <source>
        <dbReference type="EMBL" id="WVZ89462.1"/>
    </source>
</evidence>
<evidence type="ECO:0000313" key="2">
    <source>
        <dbReference type="Proteomes" id="UP001341281"/>
    </source>
</evidence>
<proteinExistence type="predicted"/>
<sequence>MVSSSACQVLTPLLKTGRLNTVYKLLTILFAFFYFKEPYLPPIGSRPSPLPPTFPISYPPPPCTSSTPVRLYLAPVPPMTTCVSLDTIVILTYLLLLATSYPHAPLANHKGYRCLDLASNHIIISRHVEH</sequence>
<dbReference type="EMBL" id="CP144752">
    <property type="protein sequence ID" value="WVZ89462.1"/>
    <property type="molecule type" value="Genomic_DNA"/>
</dbReference>
<gene>
    <name evidence="1" type="ORF">U9M48_035865</name>
</gene>
<dbReference type="Proteomes" id="UP001341281">
    <property type="component" value="Chromosome 08"/>
</dbReference>
<accession>A0AAQ3UGA6</accession>